<evidence type="ECO:0000256" key="1">
    <source>
        <dbReference type="ARBA" id="ARBA00004651"/>
    </source>
</evidence>
<dbReference type="PROSITE" id="PS50928">
    <property type="entry name" value="ABC_TM1"/>
    <property type="match status" value="1"/>
</dbReference>
<keyword evidence="4 7" id="KW-0812">Transmembrane</keyword>
<evidence type="ECO:0000256" key="5">
    <source>
        <dbReference type="ARBA" id="ARBA00022989"/>
    </source>
</evidence>
<evidence type="ECO:0000256" key="3">
    <source>
        <dbReference type="ARBA" id="ARBA00022475"/>
    </source>
</evidence>
<evidence type="ECO:0000256" key="2">
    <source>
        <dbReference type="ARBA" id="ARBA00022448"/>
    </source>
</evidence>
<dbReference type="AlphaFoldDB" id="A0A830QSG9"/>
<dbReference type="Proteomes" id="UP000679848">
    <property type="component" value="Plasmid pMM59_01"/>
</dbReference>
<dbReference type="GO" id="GO:0005886">
    <property type="term" value="C:plasma membrane"/>
    <property type="evidence" value="ECO:0007669"/>
    <property type="project" value="UniProtKB-SubCell"/>
</dbReference>
<feature type="transmembrane region" description="Helical" evidence="7">
    <location>
        <begin position="125"/>
        <end position="143"/>
    </location>
</feature>
<comment type="subcellular location">
    <subcellularLocation>
        <location evidence="1 7">Cell membrane</location>
        <topology evidence="1 7">Multi-pass membrane protein</topology>
    </subcellularLocation>
</comment>
<protein>
    <submittedName>
        <fullName evidence="9">Peptide ABC transporter permease</fullName>
    </submittedName>
</protein>
<comment type="similarity">
    <text evidence="7">Belongs to the binding-protein-dependent transport system permease family.</text>
</comment>
<feature type="transmembrane region" description="Helical" evidence="7">
    <location>
        <begin position="149"/>
        <end position="166"/>
    </location>
</feature>
<reference evidence="9" key="1">
    <citation type="submission" date="2020-09" db="EMBL/GenBank/DDBJ databases">
        <title>New species isolated from human feces.</title>
        <authorList>
            <person name="Kitahara M."/>
            <person name="Shigeno Y."/>
            <person name="Shime M."/>
            <person name="Matsumoto Y."/>
            <person name="Nakamura S."/>
            <person name="Motooka D."/>
            <person name="Fukuoka S."/>
            <person name="Nishikawa H."/>
            <person name="Benno Y."/>
        </authorList>
    </citation>
    <scope>NUCLEOTIDE SEQUENCE</scope>
    <source>
        <strain evidence="9">MM59</strain>
        <plasmid evidence="9">pMM59_01</plasmid>
    </source>
</reference>
<dbReference type="PANTHER" id="PTHR43386:SF1">
    <property type="entry name" value="D,D-DIPEPTIDE TRANSPORT SYSTEM PERMEASE PROTEIN DDPC-RELATED"/>
    <property type="match status" value="1"/>
</dbReference>
<feature type="transmembrane region" description="Helical" evidence="7">
    <location>
        <begin position="246"/>
        <end position="269"/>
    </location>
</feature>
<evidence type="ECO:0000256" key="7">
    <source>
        <dbReference type="RuleBase" id="RU363032"/>
    </source>
</evidence>
<evidence type="ECO:0000313" key="9">
    <source>
        <dbReference type="EMBL" id="BCK86048.1"/>
    </source>
</evidence>
<dbReference type="InterPro" id="IPR035906">
    <property type="entry name" value="MetI-like_sf"/>
</dbReference>
<evidence type="ECO:0000313" key="10">
    <source>
        <dbReference type="Proteomes" id="UP000679848"/>
    </source>
</evidence>
<name>A0A830QSG9_9FIRM</name>
<feature type="transmembrane region" description="Helical" evidence="7">
    <location>
        <begin position="24"/>
        <end position="46"/>
    </location>
</feature>
<keyword evidence="5 7" id="KW-1133">Transmembrane helix</keyword>
<dbReference type="EMBL" id="AP023421">
    <property type="protein sequence ID" value="BCK86048.1"/>
    <property type="molecule type" value="Genomic_DNA"/>
</dbReference>
<dbReference type="GO" id="GO:0055085">
    <property type="term" value="P:transmembrane transport"/>
    <property type="evidence" value="ECO:0007669"/>
    <property type="project" value="InterPro"/>
</dbReference>
<feature type="transmembrane region" description="Helical" evidence="7">
    <location>
        <begin position="201"/>
        <end position="226"/>
    </location>
</feature>
<dbReference type="InterPro" id="IPR050366">
    <property type="entry name" value="BP-dependent_transpt_permease"/>
</dbReference>
<feature type="transmembrane region" description="Helical" evidence="7">
    <location>
        <begin position="87"/>
        <end position="113"/>
    </location>
</feature>
<dbReference type="InterPro" id="IPR025966">
    <property type="entry name" value="OppC_N"/>
</dbReference>
<dbReference type="Gene3D" id="1.10.3720.10">
    <property type="entry name" value="MetI-like"/>
    <property type="match status" value="1"/>
</dbReference>
<dbReference type="CDD" id="cd06261">
    <property type="entry name" value="TM_PBP2"/>
    <property type="match status" value="1"/>
</dbReference>
<dbReference type="RefSeq" id="WP_187030980.1">
    <property type="nucleotide sequence ID" value="NZ_AP023421.1"/>
</dbReference>
<keyword evidence="9" id="KW-0614">Plasmid</keyword>
<evidence type="ECO:0000256" key="6">
    <source>
        <dbReference type="ARBA" id="ARBA00023136"/>
    </source>
</evidence>
<dbReference type="InterPro" id="IPR000515">
    <property type="entry name" value="MetI-like"/>
</dbReference>
<sequence>MAKTTRKKSSPWRDVFHRLKRNKLAMLGLVILILVLLMAVFATVLAPYDYAAQATAEAKQFPSAEHLLGTDNFGRDILSRIMVGSRYTLMIGFGCITIACLIGTVLGALAGFYKRLDNLIMRLTDIVMGIPTFMLAISIIAALGTGIKTMMLALCITSTPAFIRIVRAQVLTIKDQEYVEAARSIGAGNLRIMTKHILPNALAPIIVQYTLGAVNLILWAASLSFLGMGVQPPTPEWGLMVSAGRAYLYSEWYMSLIPGLAIIITTYALNLLGDGLRDALDPRLKH</sequence>
<evidence type="ECO:0000259" key="8">
    <source>
        <dbReference type="PROSITE" id="PS50928"/>
    </source>
</evidence>
<geneLocation type="plasmid" evidence="9 10">
    <name>pMM59_01</name>
</geneLocation>
<feature type="domain" description="ABC transmembrane type-1" evidence="8">
    <location>
        <begin position="85"/>
        <end position="273"/>
    </location>
</feature>
<dbReference type="Pfam" id="PF12911">
    <property type="entry name" value="OppC_N"/>
    <property type="match status" value="1"/>
</dbReference>
<dbReference type="PANTHER" id="PTHR43386">
    <property type="entry name" value="OLIGOPEPTIDE TRANSPORT SYSTEM PERMEASE PROTEIN APPC"/>
    <property type="match status" value="1"/>
</dbReference>
<keyword evidence="10" id="KW-1185">Reference proteome</keyword>
<proteinExistence type="inferred from homology"/>
<dbReference type="SUPFAM" id="SSF161098">
    <property type="entry name" value="MetI-like"/>
    <property type="match status" value="1"/>
</dbReference>
<keyword evidence="6 7" id="KW-0472">Membrane</keyword>
<accession>A0A830QSG9</accession>
<keyword evidence="2 7" id="KW-0813">Transport</keyword>
<gene>
    <name evidence="9" type="ORF">MM59RIKEN_33670</name>
</gene>
<evidence type="ECO:0000256" key="4">
    <source>
        <dbReference type="ARBA" id="ARBA00022692"/>
    </source>
</evidence>
<dbReference type="KEGG" id="pfaa:MM59RIKEN_33670"/>
<organism evidence="9 10">
    <name type="scientific">Pusillibacter faecalis</name>
    <dbReference type="NCBI Taxonomy" id="2714358"/>
    <lineage>
        <taxon>Bacteria</taxon>
        <taxon>Bacillati</taxon>
        <taxon>Bacillota</taxon>
        <taxon>Clostridia</taxon>
        <taxon>Eubacteriales</taxon>
        <taxon>Oscillospiraceae</taxon>
        <taxon>Pusillibacter</taxon>
    </lineage>
</organism>
<keyword evidence="3" id="KW-1003">Cell membrane</keyword>
<dbReference type="Pfam" id="PF00528">
    <property type="entry name" value="BPD_transp_1"/>
    <property type="match status" value="1"/>
</dbReference>